<proteinExistence type="predicted"/>
<dbReference type="RefSeq" id="WP_342847934.1">
    <property type="nucleotide sequence ID" value="NZ_JBBMQO010000003.1"/>
</dbReference>
<organism evidence="1 2">
    <name type="scientific">Ahrensia kielensis</name>
    <dbReference type="NCBI Taxonomy" id="76980"/>
    <lineage>
        <taxon>Bacteria</taxon>
        <taxon>Pseudomonadati</taxon>
        <taxon>Pseudomonadota</taxon>
        <taxon>Alphaproteobacteria</taxon>
        <taxon>Hyphomicrobiales</taxon>
        <taxon>Ahrensiaceae</taxon>
        <taxon>Ahrensia</taxon>
    </lineage>
</organism>
<evidence type="ECO:0000313" key="1">
    <source>
        <dbReference type="EMBL" id="MEM5501430.1"/>
    </source>
</evidence>
<comment type="caution">
    <text evidence="1">The sequence shown here is derived from an EMBL/GenBank/DDBJ whole genome shotgun (WGS) entry which is preliminary data.</text>
</comment>
<accession>A0ABU9T5N1</accession>
<dbReference type="EMBL" id="JBBMQO010000003">
    <property type="protein sequence ID" value="MEM5501430.1"/>
    <property type="molecule type" value="Genomic_DNA"/>
</dbReference>
<evidence type="ECO:0000313" key="2">
    <source>
        <dbReference type="Proteomes" id="UP001477870"/>
    </source>
</evidence>
<sequence>MGELLLNNTMSAMANKTKLMDGDVLQLRQTVFADGVVQRREAEALFALDRAVADKSDSWVSFFVEAVTDYLVDVEAPKGYISKDNAQWLIRTISSDGVVDSLTELEVLLRAMDKAKSMPPSLSAFALSQVKHAVLEGEGPLAKGRSCVKGVVTAADVAMLRRVLYSYSGDGALSISRDEAEVLFDINDATFDADNDPSWSDLFSKAIAFSLMAAGGHVAESREKALAREEWLADDSVNVGGFFSKMFANGLNGMRDALAAPNSLEAVYRARNETFERDNRIAERIDAEEAAWLINRIGRDGKFHENELALIAFLKAESHHLHPSLKPLLDKVA</sequence>
<name>A0ABU9T5N1_9HYPH</name>
<reference evidence="1 2" key="1">
    <citation type="submission" date="2024-03" db="EMBL/GenBank/DDBJ databases">
        <title>Community enrichment and isolation of bacterial strains for fucoidan degradation.</title>
        <authorList>
            <person name="Sichert A."/>
        </authorList>
    </citation>
    <scope>NUCLEOTIDE SEQUENCE [LARGE SCALE GENOMIC DNA]</scope>
    <source>
        <strain evidence="1 2">AS62</strain>
    </source>
</reference>
<protein>
    <recommendedName>
        <fullName evidence="3">DUF4375 domain-containing protein</fullName>
    </recommendedName>
</protein>
<dbReference type="Proteomes" id="UP001477870">
    <property type="component" value="Unassembled WGS sequence"/>
</dbReference>
<keyword evidence="2" id="KW-1185">Reference proteome</keyword>
<evidence type="ECO:0008006" key="3">
    <source>
        <dbReference type="Google" id="ProtNLM"/>
    </source>
</evidence>
<gene>
    <name evidence="1" type="ORF">WNY59_07490</name>
</gene>